<accession>A0A7R8X3R3</accession>
<evidence type="ECO:0000259" key="2">
    <source>
        <dbReference type="Pfam" id="PF01683"/>
    </source>
</evidence>
<dbReference type="InterPro" id="IPR006149">
    <property type="entry name" value="EB_dom"/>
</dbReference>
<reference evidence="3" key="1">
    <citation type="submission" date="2020-11" db="EMBL/GenBank/DDBJ databases">
        <authorList>
            <person name="Tran Van P."/>
        </authorList>
    </citation>
    <scope>NUCLEOTIDE SEQUENCE</scope>
</reference>
<dbReference type="Proteomes" id="UP000677054">
    <property type="component" value="Unassembled WGS sequence"/>
</dbReference>
<evidence type="ECO:0000313" key="3">
    <source>
        <dbReference type="EMBL" id="CAD7242231.1"/>
    </source>
</evidence>
<feature type="domain" description="EB" evidence="2">
    <location>
        <begin position="102"/>
        <end position="151"/>
    </location>
</feature>
<protein>
    <recommendedName>
        <fullName evidence="2">EB domain-containing protein</fullName>
    </recommendedName>
</protein>
<proteinExistence type="predicted"/>
<dbReference type="AlphaFoldDB" id="A0A7R8X3R3"/>
<dbReference type="EMBL" id="LR899753">
    <property type="protein sequence ID" value="CAD7242231.1"/>
    <property type="molecule type" value="Genomic_DNA"/>
</dbReference>
<evidence type="ECO:0000313" key="4">
    <source>
        <dbReference type="Proteomes" id="UP000677054"/>
    </source>
</evidence>
<dbReference type="Pfam" id="PF01683">
    <property type="entry name" value="EB"/>
    <property type="match status" value="1"/>
</dbReference>
<dbReference type="EMBL" id="CAJPEV010000236">
    <property type="protein sequence ID" value="CAG0882783.1"/>
    <property type="molecule type" value="Genomic_DNA"/>
</dbReference>
<feature type="region of interest" description="Disordered" evidence="1">
    <location>
        <begin position="1"/>
        <end position="32"/>
    </location>
</feature>
<organism evidence="3">
    <name type="scientific">Darwinula stevensoni</name>
    <dbReference type="NCBI Taxonomy" id="69355"/>
    <lineage>
        <taxon>Eukaryota</taxon>
        <taxon>Metazoa</taxon>
        <taxon>Ecdysozoa</taxon>
        <taxon>Arthropoda</taxon>
        <taxon>Crustacea</taxon>
        <taxon>Oligostraca</taxon>
        <taxon>Ostracoda</taxon>
        <taxon>Podocopa</taxon>
        <taxon>Podocopida</taxon>
        <taxon>Darwinulocopina</taxon>
        <taxon>Darwinuloidea</taxon>
        <taxon>Darwinulidae</taxon>
        <taxon>Darwinula</taxon>
    </lineage>
</organism>
<keyword evidence="4" id="KW-1185">Reference proteome</keyword>
<gene>
    <name evidence="3" type="ORF">DSTB1V02_LOCUS2202</name>
</gene>
<sequence>MSQGADESESWREESEVDITGEASGDRPKSFPPHTWRPVYLGSAVGDPCNETEVCEPAATMLCDLRHEAPCDEATEVYCTDPLICNRSMCICEDAKPNVLYRECYSQSGLNESCTYDGNCMHLGGSQAAICKDGRCQCNHDNGFFEADSTCAGAGQLTGAILILFACTHLPAWLS</sequence>
<name>A0A7R8X3R3_9CRUS</name>
<evidence type="ECO:0000256" key="1">
    <source>
        <dbReference type="SAM" id="MobiDB-lite"/>
    </source>
</evidence>